<comment type="similarity">
    <text evidence="2">Belongs to the peptidase M43B family.</text>
</comment>
<dbReference type="VEuPathDB" id="FungiDB:F4678DRAFT_453302"/>
<feature type="signal peptide" evidence="11">
    <location>
        <begin position="1"/>
        <end position="17"/>
    </location>
</feature>
<evidence type="ECO:0000256" key="6">
    <source>
        <dbReference type="ARBA" id="ARBA00022801"/>
    </source>
</evidence>
<accession>A0A9W8N797</accession>
<dbReference type="PANTHER" id="PTHR47466">
    <property type="match status" value="1"/>
</dbReference>
<dbReference type="InterPro" id="IPR024079">
    <property type="entry name" value="MetalloPept_cat_dom_sf"/>
</dbReference>
<evidence type="ECO:0000256" key="2">
    <source>
        <dbReference type="ARBA" id="ARBA00008721"/>
    </source>
</evidence>
<keyword evidence="7" id="KW-0862">Zinc</keyword>
<organism evidence="13 14">
    <name type="scientific">Xylaria arbuscula</name>
    <dbReference type="NCBI Taxonomy" id="114810"/>
    <lineage>
        <taxon>Eukaryota</taxon>
        <taxon>Fungi</taxon>
        <taxon>Dikarya</taxon>
        <taxon>Ascomycota</taxon>
        <taxon>Pezizomycotina</taxon>
        <taxon>Sordariomycetes</taxon>
        <taxon>Xylariomycetidae</taxon>
        <taxon>Xylariales</taxon>
        <taxon>Xylariaceae</taxon>
        <taxon>Xylaria</taxon>
    </lineage>
</organism>
<reference evidence="13" key="1">
    <citation type="submission" date="2022-07" db="EMBL/GenBank/DDBJ databases">
        <title>Genome Sequence of Xylaria arbuscula.</title>
        <authorList>
            <person name="Buettner E."/>
        </authorList>
    </citation>
    <scope>NUCLEOTIDE SEQUENCE</scope>
    <source>
        <strain evidence="13">VT107</strain>
    </source>
</reference>
<dbReference type="SUPFAM" id="SSF55486">
    <property type="entry name" value="Metalloproteases ('zincins'), catalytic domain"/>
    <property type="match status" value="1"/>
</dbReference>
<evidence type="ECO:0000259" key="12">
    <source>
        <dbReference type="Pfam" id="PF05572"/>
    </source>
</evidence>
<protein>
    <recommendedName>
        <fullName evidence="12">Peptidase M43 pregnancy-associated plasma-A domain-containing protein</fullName>
    </recommendedName>
</protein>
<evidence type="ECO:0000313" key="13">
    <source>
        <dbReference type="EMBL" id="KAJ3560704.1"/>
    </source>
</evidence>
<comment type="caution">
    <text evidence="13">The sequence shown here is derived from an EMBL/GenBank/DDBJ whole genome shotgun (WGS) entry which is preliminary data.</text>
</comment>
<dbReference type="GO" id="GO:0046872">
    <property type="term" value="F:metal ion binding"/>
    <property type="evidence" value="ECO:0007669"/>
    <property type="project" value="UniProtKB-KW"/>
</dbReference>
<keyword evidence="9" id="KW-1015">Disulfide bond</keyword>
<dbReference type="Gene3D" id="3.40.390.10">
    <property type="entry name" value="Collagenase (Catalytic Domain)"/>
    <property type="match status" value="1"/>
</dbReference>
<evidence type="ECO:0000256" key="9">
    <source>
        <dbReference type="ARBA" id="ARBA00023157"/>
    </source>
</evidence>
<evidence type="ECO:0000256" key="4">
    <source>
        <dbReference type="ARBA" id="ARBA00022723"/>
    </source>
</evidence>
<keyword evidence="3" id="KW-0645">Protease</keyword>
<keyword evidence="4" id="KW-0479">Metal-binding</keyword>
<evidence type="ECO:0000256" key="8">
    <source>
        <dbReference type="ARBA" id="ARBA00023049"/>
    </source>
</evidence>
<evidence type="ECO:0000256" key="11">
    <source>
        <dbReference type="SAM" id="SignalP"/>
    </source>
</evidence>
<keyword evidence="6" id="KW-0378">Hydrolase</keyword>
<name>A0A9W8N797_9PEZI</name>
<evidence type="ECO:0000256" key="10">
    <source>
        <dbReference type="SAM" id="MobiDB-lite"/>
    </source>
</evidence>
<feature type="region of interest" description="Disordered" evidence="10">
    <location>
        <begin position="230"/>
        <end position="250"/>
    </location>
</feature>
<comment type="function">
    <text evidence="1">Secreted metalloproteinase that allows assimilation of proteinaceous substrates.</text>
</comment>
<feature type="domain" description="Peptidase M43 pregnancy-associated plasma-A" evidence="12">
    <location>
        <begin position="196"/>
        <end position="277"/>
    </location>
</feature>
<evidence type="ECO:0000313" key="14">
    <source>
        <dbReference type="Proteomes" id="UP001148614"/>
    </source>
</evidence>
<evidence type="ECO:0000256" key="3">
    <source>
        <dbReference type="ARBA" id="ARBA00022670"/>
    </source>
</evidence>
<dbReference type="Pfam" id="PF05572">
    <property type="entry name" value="Peptidase_M43"/>
    <property type="match status" value="1"/>
</dbReference>
<dbReference type="CDD" id="cd04275">
    <property type="entry name" value="ZnMc_pappalysin_like"/>
    <property type="match status" value="1"/>
</dbReference>
<dbReference type="AlphaFoldDB" id="A0A9W8N797"/>
<keyword evidence="14" id="KW-1185">Reference proteome</keyword>
<keyword evidence="5 11" id="KW-0732">Signal</keyword>
<dbReference type="GO" id="GO:0006508">
    <property type="term" value="P:proteolysis"/>
    <property type="evidence" value="ECO:0007669"/>
    <property type="project" value="UniProtKB-KW"/>
</dbReference>
<feature type="chain" id="PRO_5040901008" description="Peptidase M43 pregnancy-associated plasma-A domain-containing protein" evidence="11">
    <location>
        <begin position="18"/>
        <end position="285"/>
    </location>
</feature>
<dbReference type="Proteomes" id="UP001148614">
    <property type="component" value="Unassembled WGS sequence"/>
</dbReference>
<dbReference type="PANTHER" id="PTHR47466:SF1">
    <property type="entry name" value="METALLOPROTEASE MEP1 (AFU_ORTHOLOGUE AFUA_1G07730)-RELATED"/>
    <property type="match status" value="1"/>
</dbReference>
<keyword evidence="8" id="KW-0482">Metalloprotease</keyword>
<dbReference type="GO" id="GO:0008237">
    <property type="term" value="F:metallopeptidase activity"/>
    <property type="evidence" value="ECO:0007669"/>
    <property type="project" value="UniProtKB-KW"/>
</dbReference>
<dbReference type="EMBL" id="JANPWZ010002200">
    <property type="protein sequence ID" value="KAJ3560704.1"/>
    <property type="molecule type" value="Genomic_DNA"/>
</dbReference>
<gene>
    <name evidence="13" type="ORF">NPX13_g9210</name>
</gene>
<evidence type="ECO:0000256" key="5">
    <source>
        <dbReference type="ARBA" id="ARBA00022729"/>
    </source>
</evidence>
<proteinExistence type="inferred from homology"/>
<evidence type="ECO:0000256" key="1">
    <source>
        <dbReference type="ARBA" id="ARBA00003174"/>
    </source>
</evidence>
<dbReference type="InterPro" id="IPR008754">
    <property type="entry name" value="Peptidase_M43"/>
</dbReference>
<sequence length="285" mass="30543">MRFAIASLASVAVLATATPFDSSPGNTTNFACGNPALTDDHHSMLAKAFAEEESLEIEADAAIPTVNVYFHVLASSKKPADGWVADSRIQRQMTVLNNNYNKHGIKFQRAGTTRTVNKAWAQGQDTDDMKKKLRRGSYNDLNLYLHQGLPGNAAGLCPYPGPTSGAGSYPNDGCQILTGSLPGGGDYNGLNDGKAGVHEVGHWFGLAHTFENGCNEPGDYVADTPFEASPPGGGCPTGRNSCPNKPGNDPIHNHMDYTGGKCKTRFTPGQQKRMHNMWAKYRAGK</sequence>
<evidence type="ECO:0000256" key="7">
    <source>
        <dbReference type="ARBA" id="ARBA00022833"/>
    </source>
</evidence>